<evidence type="ECO:0000256" key="1">
    <source>
        <dbReference type="ARBA" id="ARBA00004245"/>
    </source>
</evidence>
<dbReference type="PANTHER" id="PTHR10554">
    <property type="entry name" value="SYNTROPHIN"/>
    <property type="match status" value="1"/>
</dbReference>
<dbReference type="AlphaFoldDB" id="A0A1B0AB20"/>
<reference evidence="5" key="2">
    <citation type="submission" date="2020-05" db="UniProtKB">
        <authorList>
            <consortium name="EnsemblMetazoa"/>
        </authorList>
    </citation>
    <scope>IDENTIFICATION</scope>
    <source>
        <strain evidence="5">IAEA</strain>
    </source>
</reference>
<dbReference type="Proteomes" id="UP000092445">
    <property type="component" value="Unassembled WGS sequence"/>
</dbReference>
<dbReference type="SUPFAM" id="SSF50156">
    <property type="entry name" value="PDZ domain-like"/>
    <property type="match status" value="1"/>
</dbReference>
<dbReference type="PROSITE" id="PS50106">
    <property type="entry name" value="PDZ"/>
    <property type="match status" value="1"/>
</dbReference>
<keyword evidence="3" id="KW-0206">Cytoskeleton</keyword>
<protein>
    <recommendedName>
        <fullName evidence="4">PDZ domain-containing protein</fullName>
    </recommendedName>
</protein>
<evidence type="ECO:0000313" key="5">
    <source>
        <dbReference type="EnsemblMetazoa" id="GPAI039829-PA"/>
    </source>
</evidence>
<dbReference type="InterPro" id="IPR001478">
    <property type="entry name" value="PDZ"/>
</dbReference>
<dbReference type="SMART" id="SM00228">
    <property type="entry name" value="PDZ"/>
    <property type="match status" value="1"/>
</dbReference>
<dbReference type="InterPro" id="IPR011993">
    <property type="entry name" value="PH-like_dom_sf"/>
</dbReference>
<dbReference type="GO" id="GO:0016010">
    <property type="term" value="C:dystrophin-associated glycoprotein complex"/>
    <property type="evidence" value="ECO:0007669"/>
    <property type="project" value="TreeGrafter"/>
</dbReference>
<sequence>MKKGRSGNYLKCQRLRDRLNLIVPASYLNALYWKFTFEKAINGHAMIMPGNAGKMIHDVLLLTFKTLFPTHRLVIIRTGMVNVSDGKCKPEPLRLNLTMELLTLQRLEIVTPTNPQNGPPSESKERMVQITRQKQGGLGLSIKGGAEHKLPILISRIYKDQAADITGQLFVGDAIIKVNGEYITACPHDDAVNILRNAGDIVVLTVKHYRAATPFLQKQLAKDTPDSDNDTTCAELKADEGYKSSVNNGGGGTISRSCSRPMSICSEPEKRWMDVVAVPLMMAYVTRYIYGTDKLRPNAFEVRGINGTSTGIIHCDDLAILSQWLKLINDNVVGLTHLQMKLYNRNFAVAERIEYMGWVNEGVINNNISWQSYKPRFLLLKGTEVMLFETPPRQQQQQQQQRQQKHVTTVVACQRKRLRQMIQQISNCVHAKIFDELKSIEPIVHNSASPTSAQESKVLLPSSATNFPLHSGKLVPRTLKVMTEIVVRLTIRKPISDKEAERLSIDETRDYTSINVVLRKRVNSF</sequence>
<dbReference type="CDD" id="cd06801">
    <property type="entry name" value="PDZ_syntrophin-like"/>
    <property type="match status" value="1"/>
</dbReference>
<dbReference type="PANTHER" id="PTHR10554:SF1">
    <property type="entry name" value="FI16515P1"/>
    <property type="match status" value="1"/>
</dbReference>
<organism evidence="5 6">
    <name type="scientific">Glossina pallidipes</name>
    <name type="common">Tsetse fly</name>
    <dbReference type="NCBI Taxonomy" id="7398"/>
    <lineage>
        <taxon>Eukaryota</taxon>
        <taxon>Metazoa</taxon>
        <taxon>Ecdysozoa</taxon>
        <taxon>Arthropoda</taxon>
        <taxon>Hexapoda</taxon>
        <taxon>Insecta</taxon>
        <taxon>Pterygota</taxon>
        <taxon>Neoptera</taxon>
        <taxon>Endopterygota</taxon>
        <taxon>Diptera</taxon>
        <taxon>Brachycera</taxon>
        <taxon>Muscomorpha</taxon>
        <taxon>Hippoboscoidea</taxon>
        <taxon>Glossinidae</taxon>
        <taxon>Glossina</taxon>
    </lineage>
</organism>
<keyword evidence="6" id="KW-1185">Reference proteome</keyword>
<dbReference type="Pfam" id="PF00595">
    <property type="entry name" value="PDZ"/>
    <property type="match status" value="1"/>
</dbReference>
<evidence type="ECO:0000256" key="2">
    <source>
        <dbReference type="ARBA" id="ARBA00010798"/>
    </source>
</evidence>
<feature type="domain" description="PDZ" evidence="4">
    <location>
        <begin position="127"/>
        <end position="210"/>
    </location>
</feature>
<comment type="subcellular location">
    <subcellularLocation>
        <location evidence="1">Cytoplasm</location>
        <location evidence="1">Cytoskeleton</location>
    </subcellularLocation>
</comment>
<evidence type="ECO:0000256" key="3">
    <source>
        <dbReference type="ARBA" id="ARBA00023212"/>
    </source>
</evidence>
<dbReference type="VEuPathDB" id="VectorBase:GPAI039829"/>
<proteinExistence type="inferred from homology"/>
<dbReference type="FunFam" id="2.30.29.30:FF:000372">
    <property type="entry name" value="Uncharacterized protein, isoform B"/>
    <property type="match status" value="1"/>
</dbReference>
<evidence type="ECO:0000259" key="4">
    <source>
        <dbReference type="PROSITE" id="PS50106"/>
    </source>
</evidence>
<dbReference type="SUPFAM" id="SSF50729">
    <property type="entry name" value="PH domain-like"/>
    <property type="match status" value="1"/>
</dbReference>
<dbReference type="Gene3D" id="2.30.29.30">
    <property type="entry name" value="Pleckstrin-homology domain (PH domain)/Phosphotyrosine-binding domain (PTB)"/>
    <property type="match status" value="1"/>
</dbReference>
<reference evidence="6" key="1">
    <citation type="submission" date="2014-03" db="EMBL/GenBank/DDBJ databases">
        <authorList>
            <person name="Aksoy S."/>
            <person name="Warren W."/>
            <person name="Wilson R.K."/>
        </authorList>
    </citation>
    <scope>NUCLEOTIDE SEQUENCE [LARGE SCALE GENOMIC DNA]</scope>
    <source>
        <strain evidence="6">IAEA</strain>
    </source>
</reference>
<dbReference type="InterPro" id="IPR015482">
    <property type="entry name" value="Syntrophin"/>
</dbReference>
<dbReference type="STRING" id="7398.A0A1B0AB20"/>
<dbReference type="InterPro" id="IPR036034">
    <property type="entry name" value="PDZ_sf"/>
</dbReference>
<name>A0A1B0AB20_GLOPL</name>
<dbReference type="FunFam" id="2.30.42.10:FF:000193">
    <property type="entry name" value="Syntrophin gamma 1"/>
    <property type="match status" value="1"/>
</dbReference>
<dbReference type="GO" id="GO:0005856">
    <property type="term" value="C:cytoskeleton"/>
    <property type="evidence" value="ECO:0007669"/>
    <property type="project" value="UniProtKB-SubCell"/>
</dbReference>
<accession>A0A1B0AB20</accession>
<evidence type="ECO:0000313" key="6">
    <source>
        <dbReference type="Proteomes" id="UP000092445"/>
    </source>
</evidence>
<dbReference type="EnsemblMetazoa" id="GPAI039829-RA">
    <property type="protein sequence ID" value="GPAI039829-PA"/>
    <property type="gene ID" value="GPAI039829"/>
</dbReference>
<dbReference type="GO" id="GO:0005198">
    <property type="term" value="F:structural molecule activity"/>
    <property type="evidence" value="ECO:0007669"/>
    <property type="project" value="InterPro"/>
</dbReference>
<dbReference type="Gene3D" id="2.30.42.10">
    <property type="match status" value="1"/>
</dbReference>
<comment type="similarity">
    <text evidence="2">Belongs to the syntrophin family.</text>
</comment>
<keyword evidence="3" id="KW-0963">Cytoplasm</keyword>